<feature type="compositionally biased region" description="Polar residues" evidence="1">
    <location>
        <begin position="183"/>
        <end position="193"/>
    </location>
</feature>
<dbReference type="VEuPathDB" id="VectorBase:BGLAX_039705"/>
<dbReference type="OrthoDB" id="10561183at2759"/>
<evidence type="ECO:0000256" key="1">
    <source>
        <dbReference type="SAM" id="MobiDB-lite"/>
    </source>
</evidence>
<proteinExistence type="predicted"/>
<accession>A0A2C9M8L1</accession>
<gene>
    <name evidence="2" type="primary">106072392</name>
</gene>
<feature type="compositionally biased region" description="Basic and acidic residues" evidence="1">
    <location>
        <begin position="25"/>
        <end position="34"/>
    </location>
</feature>
<feature type="region of interest" description="Disordered" evidence="1">
    <location>
        <begin position="162"/>
        <end position="193"/>
    </location>
</feature>
<dbReference type="Proteomes" id="UP000076420">
    <property type="component" value="Unassembled WGS sequence"/>
</dbReference>
<dbReference type="KEGG" id="bgt:106072392"/>
<feature type="compositionally biased region" description="Basic and acidic residues" evidence="1">
    <location>
        <begin position="1"/>
        <end position="12"/>
    </location>
</feature>
<evidence type="ECO:0000313" key="3">
    <source>
        <dbReference type="Proteomes" id="UP000076420"/>
    </source>
</evidence>
<feature type="compositionally biased region" description="Low complexity" evidence="1">
    <location>
        <begin position="162"/>
        <end position="182"/>
    </location>
</feature>
<feature type="compositionally biased region" description="Basic residues" evidence="1">
    <location>
        <begin position="13"/>
        <end position="24"/>
    </location>
</feature>
<organism evidence="2 3">
    <name type="scientific">Biomphalaria glabrata</name>
    <name type="common">Bloodfluke planorb</name>
    <name type="synonym">Freshwater snail</name>
    <dbReference type="NCBI Taxonomy" id="6526"/>
    <lineage>
        <taxon>Eukaryota</taxon>
        <taxon>Metazoa</taxon>
        <taxon>Spiralia</taxon>
        <taxon>Lophotrochozoa</taxon>
        <taxon>Mollusca</taxon>
        <taxon>Gastropoda</taxon>
        <taxon>Heterobranchia</taxon>
        <taxon>Euthyneura</taxon>
        <taxon>Panpulmonata</taxon>
        <taxon>Hygrophila</taxon>
        <taxon>Lymnaeoidea</taxon>
        <taxon>Planorbidae</taxon>
        <taxon>Biomphalaria</taxon>
    </lineage>
</organism>
<sequence length="297" mass="32393">MASHSTSRETTQKRNKRRFLRRKKDVSAAKRLTSEHLPSTSQAVGHLGHSNTHEVQQSYPTIHNLPELHTQGLVNHQAFNRQDEANVDSSQPLLLMLYPTGHPVVLHPSITVTGAPWIQTRNASAKNVTPLVRPESSAQSAPTTNKNYVNWLVNETRASTPLSTSSTVAASTTEATSSIVTSPTPESPSFSLETSTPEEIFEFIATLRPEEITAIIETLGPEASSSSDVALTPKDSLTSLAALSPDASEMSSGSYSPTSSIKSDIRLMSFNGATQEDWYLDPYEDIRLFDFSALLEV</sequence>
<protein>
    <submittedName>
        <fullName evidence="2">Uncharacterized protein</fullName>
    </submittedName>
</protein>
<reference evidence="2" key="1">
    <citation type="submission" date="2020-05" db="UniProtKB">
        <authorList>
            <consortium name="EnsemblMetazoa"/>
        </authorList>
    </citation>
    <scope>IDENTIFICATION</scope>
    <source>
        <strain evidence="2">BB02</strain>
    </source>
</reference>
<feature type="compositionally biased region" description="Polar residues" evidence="1">
    <location>
        <begin position="36"/>
        <end position="51"/>
    </location>
</feature>
<dbReference type="EnsemblMetazoa" id="BGLB039795-RA">
    <property type="protein sequence ID" value="BGLB039795-PA"/>
    <property type="gene ID" value="BGLB039795"/>
</dbReference>
<name>A0A2C9M8L1_BIOGL</name>
<evidence type="ECO:0000313" key="2">
    <source>
        <dbReference type="EnsemblMetazoa" id="BGLB039795-PA"/>
    </source>
</evidence>
<dbReference type="AlphaFoldDB" id="A0A2C9M8L1"/>
<feature type="region of interest" description="Disordered" evidence="1">
    <location>
        <begin position="1"/>
        <end position="51"/>
    </location>
</feature>
<dbReference type="VEuPathDB" id="VectorBase:BGLB039795"/>